<evidence type="ECO:0000313" key="2">
    <source>
        <dbReference type="EMBL" id="GAU99130.1"/>
    </source>
</evidence>
<organism evidence="2 3">
    <name type="scientific">Ramazzottius varieornatus</name>
    <name type="common">Water bear</name>
    <name type="synonym">Tardigrade</name>
    <dbReference type="NCBI Taxonomy" id="947166"/>
    <lineage>
        <taxon>Eukaryota</taxon>
        <taxon>Metazoa</taxon>
        <taxon>Ecdysozoa</taxon>
        <taxon>Tardigrada</taxon>
        <taxon>Eutardigrada</taxon>
        <taxon>Parachela</taxon>
        <taxon>Hypsibioidea</taxon>
        <taxon>Ramazzottiidae</taxon>
        <taxon>Ramazzottius</taxon>
    </lineage>
</organism>
<dbReference type="EMBL" id="BDGG01000005">
    <property type="protein sequence ID" value="GAU99130.1"/>
    <property type="molecule type" value="Genomic_DNA"/>
</dbReference>
<name>A0A1D1VE02_RAMVA</name>
<gene>
    <name evidence="2" type="primary">RvY_10174-1</name>
    <name evidence="2" type="synonym">RvY_10174.1</name>
    <name evidence="2" type="ORF">RvY_10174</name>
</gene>
<dbReference type="OrthoDB" id="10643204at2759"/>
<feature type="region of interest" description="Disordered" evidence="1">
    <location>
        <begin position="80"/>
        <end position="187"/>
    </location>
</feature>
<sequence>MAPCPTTPTGSATRHPGITSVSSHGKDAEEISTSLYPPLNIPEPYISDKKRAVLNGMMKYKKLIDETRTDLLQNYRPSGVLVRPDFSAPDGKHKASSRAKAPKVLDALAEEKNADLDTEDEEVGVAAKKNEDDEMDADPTETKDTEDEDEEQVADNDSADDYTEAVGFDDDEGGFDEAGGGGDDDIF</sequence>
<evidence type="ECO:0008006" key="4">
    <source>
        <dbReference type="Google" id="ProtNLM"/>
    </source>
</evidence>
<proteinExistence type="predicted"/>
<protein>
    <recommendedName>
        <fullName evidence="4">DNA-directed RNA polymerase III subunit</fullName>
    </recommendedName>
</protein>
<reference evidence="2 3" key="1">
    <citation type="journal article" date="2016" name="Nat. Commun.">
        <title>Extremotolerant tardigrade genome and improved radiotolerance of human cultured cells by tardigrade-unique protein.</title>
        <authorList>
            <person name="Hashimoto T."/>
            <person name="Horikawa D.D."/>
            <person name="Saito Y."/>
            <person name="Kuwahara H."/>
            <person name="Kozuka-Hata H."/>
            <person name="Shin-I T."/>
            <person name="Minakuchi Y."/>
            <person name="Ohishi K."/>
            <person name="Motoyama A."/>
            <person name="Aizu T."/>
            <person name="Enomoto A."/>
            <person name="Kondo K."/>
            <person name="Tanaka S."/>
            <person name="Hara Y."/>
            <person name="Koshikawa S."/>
            <person name="Sagara H."/>
            <person name="Miura T."/>
            <person name="Yokobori S."/>
            <person name="Miyagawa K."/>
            <person name="Suzuki Y."/>
            <person name="Kubo T."/>
            <person name="Oyama M."/>
            <person name="Kohara Y."/>
            <person name="Fujiyama A."/>
            <person name="Arakawa K."/>
            <person name="Katayama T."/>
            <person name="Toyoda A."/>
            <person name="Kunieda T."/>
        </authorList>
    </citation>
    <scope>NUCLEOTIDE SEQUENCE [LARGE SCALE GENOMIC DNA]</scope>
    <source>
        <strain evidence="2 3">YOKOZUNA-1</strain>
    </source>
</reference>
<evidence type="ECO:0000313" key="3">
    <source>
        <dbReference type="Proteomes" id="UP000186922"/>
    </source>
</evidence>
<accession>A0A1D1VE02</accession>
<comment type="caution">
    <text evidence="2">The sequence shown here is derived from an EMBL/GenBank/DDBJ whole genome shotgun (WGS) entry which is preliminary data.</text>
</comment>
<keyword evidence="3" id="KW-1185">Reference proteome</keyword>
<feature type="region of interest" description="Disordered" evidence="1">
    <location>
        <begin position="1"/>
        <end position="42"/>
    </location>
</feature>
<evidence type="ECO:0000256" key="1">
    <source>
        <dbReference type="SAM" id="MobiDB-lite"/>
    </source>
</evidence>
<dbReference type="Proteomes" id="UP000186922">
    <property type="component" value="Unassembled WGS sequence"/>
</dbReference>
<dbReference type="AlphaFoldDB" id="A0A1D1VE02"/>
<feature type="compositionally biased region" description="Acidic residues" evidence="1">
    <location>
        <begin position="132"/>
        <end position="175"/>
    </location>
</feature>